<dbReference type="RefSeq" id="WP_249700970.1">
    <property type="nucleotide sequence ID" value="NZ_JAMFLX010000024.1"/>
</dbReference>
<evidence type="ECO:0000256" key="5">
    <source>
        <dbReference type="ARBA" id="ARBA00022741"/>
    </source>
</evidence>
<keyword evidence="2" id="KW-1003">Cell membrane</keyword>
<dbReference type="InterPro" id="IPR017871">
    <property type="entry name" value="ABC_transporter-like_CS"/>
</dbReference>
<keyword evidence="6 12" id="KW-0067">ATP-binding</keyword>
<dbReference type="InterPro" id="IPR027417">
    <property type="entry name" value="P-loop_NTPase"/>
</dbReference>
<dbReference type="Pfam" id="PF00005">
    <property type="entry name" value="ABC_tran"/>
    <property type="match status" value="1"/>
</dbReference>
<comment type="caution">
    <text evidence="12">The sequence shown here is derived from an EMBL/GenBank/DDBJ whole genome shotgun (WGS) entry which is preliminary data.</text>
</comment>
<dbReference type="InterPro" id="IPR005116">
    <property type="entry name" value="Transp-assoc_OB_typ1"/>
</dbReference>
<evidence type="ECO:0000259" key="11">
    <source>
        <dbReference type="PROSITE" id="PS51866"/>
    </source>
</evidence>
<dbReference type="Proteomes" id="UP001203338">
    <property type="component" value="Unassembled WGS sequence"/>
</dbReference>
<protein>
    <submittedName>
        <fullName evidence="12">Molybdenum ABC transporter ATP-binding protein</fullName>
    </submittedName>
</protein>
<evidence type="ECO:0000256" key="3">
    <source>
        <dbReference type="ARBA" id="ARBA00022505"/>
    </source>
</evidence>
<dbReference type="SUPFAM" id="SSF52540">
    <property type="entry name" value="P-loop containing nucleoside triphosphate hydrolases"/>
    <property type="match status" value="1"/>
</dbReference>
<evidence type="ECO:0000313" key="13">
    <source>
        <dbReference type="Proteomes" id="UP001203338"/>
    </source>
</evidence>
<evidence type="ECO:0000256" key="7">
    <source>
        <dbReference type="ARBA" id="ARBA00022967"/>
    </source>
</evidence>
<evidence type="ECO:0000256" key="9">
    <source>
        <dbReference type="PROSITE-ProRule" id="PRU01213"/>
    </source>
</evidence>
<dbReference type="InterPro" id="IPR004606">
    <property type="entry name" value="Mop_domain"/>
</dbReference>
<dbReference type="InterPro" id="IPR008995">
    <property type="entry name" value="Mo/tungstate-bd_C_term_dom"/>
</dbReference>
<dbReference type="InterPro" id="IPR011868">
    <property type="entry name" value="ModC_ABC_ATP-bd"/>
</dbReference>
<dbReference type="InterPro" id="IPR050334">
    <property type="entry name" value="Molybdenum_import_ModC"/>
</dbReference>
<keyword evidence="1" id="KW-0813">Transport</keyword>
<dbReference type="GO" id="GO:0005524">
    <property type="term" value="F:ATP binding"/>
    <property type="evidence" value="ECO:0007669"/>
    <property type="project" value="UniProtKB-KW"/>
</dbReference>
<keyword evidence="8" id="KW-0472">Membrane</keyword>
<dbReference type="Gene3D" id="3.40.50.300">
    <property type="entry name" value="P-loop containing nucleotide triphosphate hydrolases"/>
    <property type="match status" value="1"/>
</dbReference>
<dbReference type="PROSITE" id="PS00211">
    <property type="entry name" value="ABC_TRANSPORTER_1"/>
    <property type="match status" value="1"/>
</dbReference>
<dbReference type="Pfam" id="PF03459">
    <property type="entry name" value="TOBE"/>
    <property type="match status" value="1"/>
</dbReference>
<evidence type="ECO:0000256" key="2">
    <source>
        <dbReference type="ARBA" id="ARBA00022475"/>
    </source>
</evidence>
<dbReference type="NCBIfam" id="TIGR02142">
    <property type="entry name" value="modC_ABC"/>
    <property type="match status" value="1"/>
</dbReference>
<keyword evidence="13" id="KW-1185">Reference proteome</keyword>
<feature type="domain" description="Mop" evidence="11">
    <location>
        <begin position="288"/>
        <end position="353"/>
    </location>
</feature>
<feature type="domain" description="ABC transporter" evidence="10">
    <location>
        <begin position="1"/>
        <end position="230"/>
    </location>
</feature>
<sequence>MLDIDLKLERSEFQIDVQAVFDLHGVTGVMGPSGCGKTTLLRCIAGLEKHAKGHVIFHGETWLKEGEFVPPERRGVGYIFQDGRLFPHLSVLDNLRYGLKRSRGRKGAALDDVVSWLDMDSLLDRHIGKLSGGQRQRVAIARALLGAPRLLLMDEPMAALDWAARSSIMPRLRDISRHFQVPVLFVSHDREEMARLTDELVLMDQGRIVDRGSCRQMLSRTRGSLADDHAISMLEARVVRRDQAYNVTELDVDGRLLVVDQDNLVAGETVRVVIPAAEVSLSLDKLERISIQNRLETMLDEVSDIDSHHALVSLKLETQNLLVLITRRARHRLGLKPGMKVYAHFKAACLEVI</sequence>
<dbReference type="InterPro" id="IPR003439">
    <property type="entry name" value="ABC_transporter-like_ATP-bd"/>
</dbReference>
<dbReference type="PANTHER" id="PTHR43514:SF10">
    <property type="entry name" value="MOLYBDENUM IMPORT ATP-BINDING PROTEIN MODC 2"/>
    <property type="match status" value="1"/>
</dbReference>
<reference evidence="12 13" key="1">
    <citation type="submission" date="2022-05" db="EMBL/GenBank/DDBJ databases">
        <authorList>
            <person name="Park J.-S."/>
        </authorList>
    </citation>
    <scope>NUCLEOTIDE SEQUENCE [LARGE SCALE GENOMIC DNA]</scope>
    <source>
        <strain evidence="12 13">2012CJ34-2</strain>
    </source>
</reference>
<organism evidence="12 13">
    <name type="scientific">Parendozoicomonas callyspongiae</name>
    <dbReference type="NCBI Taxonomy" id="2942213"/>
    <lineage>
        <taxon>Bacteria</taxon>
        <taxon>Pseudomonadati</taxon>
        <taxon>Pseudomonadota</taxon>
        <taxon>Gammaproteobacteria</taxon>
        <taxon>Oceanospirillales</taxon>
        <taxon>Endozoicomonadaceae</taxon>
        <taxon>Parendozoicomonas</taxon>
    </lineage>
</organism>
<proteinExistence type="predicted"/>
<dbReference type="Gene3D" id="2.40.50.100">
    <property type="match status" value="1"/>
</dbReference>
<keyword evidence="7" id="KW-1278">Translocase</keyword>
<dbReference type="PROSITE" id="PS51866">
    <property type="entry name" value="MOP"/>
    <property type="match status" value="1"/>
</dbReference>
<keyword evidence="3 9" id="KW-0500">Molybdenum</keyword>
<dbReference type="SMART" id="SM00382">
    <property type="entry name" value="AAA"/>
    <property type="match status" value="1"/>
</dbReference>
<evidence type="ECO:0000256" key="1">
    <source>
        <dbReference type="ARBA" id="ARBA00022448"/>
    </source>
</evidence>
<evidence type="ECO:0000313" key="12">
    <source>
        <dbReference type="EMBL" id="MCL6271375.1"/>
    </source>
</evidence>
<dbReference type="EMBL" id="JAMFLX010000024">
    <property type="protein sequence ID" value="MCL6271375.1"/>
    <property type="molecule type" value="Genomic_DNA"/>
</dbReference>
<name>A0ABT0PJ17_9GAMM</name>
<accession>A0ABT0PJ17</accession>
<evidence type="ECO:0000259" key="10">
    <source>
        <dbReference type="PROSITE" id="PS50893"/>
    </source>
</evidence>
<dbReference type="PANTHER" id="PTHR43514">
    <property type="entry name" value="ABC TRANSPORTER I FAMILY MEMBER 10"/>
    <property type="match status" value="1"/>
</dbReference>
<dbReference type="SUPFAM" id="SSF50331">
    <property type="entry name" value="MOP-like"/>
    <property type="match status" value="1"/>
</dbReference>
<gene>
    <name evidence="12" type="primary">modC</name>
    <name evidence="12" type="ORF">M3P05_15750</name>
</gene>
<evidence type="ECO:0000256" key="4">
    <source>
        <dbReference type="ARBA" id="ARBA00022519"/>
    </source>
</evidence>
<dbReference type="InterPro" id="IPR003593">
    <property type="entry name" value="AAA+_ATPase"/>
</dbReference>
<dbReference type="PROSITE" id="PS50893">
    <property type="entry name" value="ABC_TRANSPORTER_2"/>
    <property type="match status" value="1"/>
</dbReference>
<keyword evidence="5" id="KW-0547">Nucleotide-binding</keyword>
<evidence type="ECO:0000256" key="8">
    <source>
        <dbReference type="ARBA" id="ARBA00023136"/>
    </source>
</evidence>
<evidence type="ECO:0000256" key="6">
    <source>
        <dbReference type="ARBA" id="ARBA00022840"/>
    </source>
</evidence>
<keyword evidence="4" id="KW-0997">Cell inner membrane</keyword>